<sequence>MLQIIVVGGGAAGLMAAYSAAKNGAKVTVLEKMPDIGRKILITGKGRCNITNSSDIKTIIKNMPGNGTFLYSALNAFDNNDIVSFMNEYGVQTKVERGNRVFPVSDKARDVVTAFAKALARIGVTVITGTTVKQVKVADNKAVGVITDQGQEYNADAIIVTTGGASYPGTGSSGDGYRLARELGHTITTLKPSLVPLEVAEEWVQDLQGLSLRNVTASVICEGKKVAEEFGEMLFTHYGLSGPIILSLSKKVAELLDNHKSEVMVSINLKPALSLETIDQRIQRDFEKFSRKQFKNALNELLPAKLIDTFIDLSFIDPEKAVNQITKKERQRMIELLTSLTFSITKTRPISEAIVTAGGVSIKEINPKTMESKLINGLYFAGEVIDIDGFTGGYNLQAAFSTGYVAGYQSAIQ</sequence>
<evidence type="ECO:0000259" key="5">
    <source>
        <dbReference type="Pfam" id="PF22780"/>
    </source>
</evidence>
<dbReference type="Gene3D" id="3.50.50.60">
    <property type="entry name" value="FAD/NAD(P)-binding domain"/>
    <property type="match status" value="1"/>
</dbReference>
<dbReference type="InterPro" id="IPR036188">
    <property type="entry name" value="FAD/NAD-bd_sf"/>
</dbReference>
<dbReference type="EMBL" id="VSSQ01011237">
    <property type="protein sequence ID" value="MPM46341.1"/>
    <property type="molecule type" value="Genomic_DNA"/>
</dbReference>
<dbReference type="Pfam" id="PF22780">
    <property type="entry name" value="HI0933_like_1st"/>
    <property type="match status" value="1"/>
</dbReference>
<dbReference type="PRINTS" id="PR00411">
    <property type="entry name" value="PNDRDTASEI"/>
</dbReference>
<keyword evidence="3" id="KW-0274">FAD</keyword>
<dbReference type="SUPFAM" id="SSF160996">
    <property type="entry name" value="HI0933 insert domain-like"/>
    <property type="match status" value="1"/>
</dbReference>
<accession>A0A645A265</accession>
<dbReference type="PRINTS" id="PR00368">
    <property type="entry name" value="FADPNR"/>
</dbReference>
<dbReference type="InterPro" id="IPR055178">
    <property type="entry name" value="RsdA/BaiN/AoA(So)-like_dom"/>
</dbReference>
<feature type="domain" description="RsdA/BaiN/AoA(So)-like Rossmann fold-like" evidence="4">
    <location>
        <begin position="3"/>
        <end position="407"/>
    </location>
</feature>
<evidence type="ECO:0000313" key="6">
    <source>
        <dbReference type="EMBL" id="MPM46341.1"/>
    </source>
</evidence>
<evidence type="ECO:0008006" key="7">
    <source>
        <dbReference type="Google" id="ProtNLM"/>
    </source>
</evidence>
<dbReference type="InterPro" id="IPR004792">
    <property type="entry name" value="BaiN-like"/>
</dbReference>
<dbReference type="Gene3D" id="2.40.30.10">
    <property type="entry name" value="Translation factors"/>
    <property type="match status" value="1"/>
</dbReference>
<keyword evidence="2" id="KW-0285">Flavoprotein</keyword>
<evidence type="ECO:0000256" key="2">
    <source>
        <dbReference type="ARBA" id="ARBA00022630"/>
    </source>
</evidence>
<name>A0A645A265_9ZZZZ</name>
<organism evidence="6">
    <name type="scientific">bioreactor metagenome</name>
    <dbReference type="NCBI Taxonomy" id="1076179"/>
    <lineage>
        <taxon>unclassified sequences</taxon>
        <taxon>metagenomes</taxon>
        <taxon>ecological metagenomes</taxon>
    </lineage>
</organism>
<evidence type="ECO:0000256" key="3">
    <source>
        <dbReference type="ARBA" id="ARBA00022827"/>
    </source>
</evidence>
<dbReference type="InterPro" id="IPR057661">
    <property type="entry name" value="RsdA/BaiN/AoA(So)_Rossmann"/>
</dbReference>
<reference evidence="6" key="1">
    <citation type="submission" date="2019-08" db="EMBL/GenBank/DDBJ databases">
        <authorList>
            <person name="Kucharzyk K."/>
            <person name="Murdoch R.W."/>
            <person name="Higgins S."/>
            <person name="Loffler F."/>
        </authorList>
    </citation>
    <scope>NUCLEOTIDE SEQUENCE</scope>
</reference>
<dbReference type="NCBIfam" id="TIGR00275">
    <property type="entry name" value="aminoacetone oxidase family FAD-binding enzyme"/>
    <property type="match status" value="1"/>
</dbReference>
<dbReference type="PANTHER" id="PTHR42887:SF2">
    <property type="entry name" value="OS12G0638800 PROTEIN"/>
    <property type="match status" value="1"/>
</dbReference>
<dbReference type="AlphaFoldDB" id="A0A645A265"/>
<evidence type="ECO:0000256" key="1">
    <source>
        <dbReference type="ARBA" id="ARBA00001974"/>
    </source>
</evidence>
<comment type="caution">
    <text evidence="6">The sequence shown here is derived from an EMBL/GenBank/DDBJ whole genome shotgun (WGS) entry which is preliminary data.</text>
</comment>
<dbReference type="SUPFAM" id="SSF51905">
    <property type="entry name" value="FAD/NAD(P)-binding domain"/>
    <property type="match status" value="1"/>
</dbReference>
<proteinExistence type="predicted"/>
<comment type="cofactor">
    <cofactor evidence="1">
        <name>FAD</name>
        <dbReference type="ChEBI" id="CHEBI:57692"/>
    </cofactor>
</comment>
<dbReference type="PANTHER" id="PTHR42887">
    <property type="entry name" value="OS12G0638800 PROTEIN"/>
    <property type="match status" value="1"/>
</dbReference>
<dbReference type="InterPro" id="IPR023166">
    <property type="entry name" value="BaiN-like_dom_sf"/>
</dbReference>
<evidence type="ECO:0000259" key="4">
    <source>
        <dbReference type="Pfam" id="PF03486"/>
    </source>
</evidence>
<gene>
    <name evidence="6" type="ORF">SDC9_93039</name>
</gene>
<dbReference type="Pfam" id="PF03486">
    <property type="entry name" value="HI0933_like"/>
    <property type="match status" value="1"/>
</dbReference>
<protein>
    <recommendedName>
        <fullName evidence="7">Ferredoxin--NADP(+) reductase</fullName>
    </recommendedName>
</protein>
<feature type="domain" description="RsdA/BaiN/AoA(So)-like insert" evidence="5">
    <location>
        <begin position="191"/>
        <end position="355"/>
    </location>
</feature>
<dbReference type="Gene3D" id="1.10.8.260">
    <property type="entry name" value="HI0933 insert domain-like"/>
    <property type="match status" value="1"/>
</dbReference>